<dbReference type="GO" id="GO:0016829">
    <property type="term" value="F:lyase activity"/>
    <property type="evidence" value="ECO:0007669"/>
    <property type="project" value="UniProtKB-KW"/>
</dbReference>
<evidence type="ECO:0000256" key="2">
    <source>
        <dbReference type="ARBA" id="ARBA00022490"/>
    </source>
</evidence>
<proteinExistence type="inferred from homology"/>
<evidence type="ECO:0000256" key="3">
    <source>
        <dbReference type="ARBA" id="ARBA00022553"/>
    </source>
</evidence>
<dbReference type="PIRSF" id="PIRSF002736">
    <property type="entry name" value="Citrt_lyas_gamma"/>
    <property type="match status" value="1"/>
</dbReference>
<protein>
    <recommendedName>
        <fullName evidence="4">Citrate lyase acyl carrier protein</fullName>
    </recommendedName>
    <alternativeName>
        <fullName evidence="4">Citrate lyase gamma chain</fullName>
    </alternativeName>
</protein>
<evidence type="ECO:0000256" key="4">
    <source>
        <dbReference type="HAMAP-Rule" id="MF_00805"/>
    </source>
</evidence>
<keyword evidence="7" id="KW-1185">Reference proteome</keyword>
<reference evidence="6 7" key="1">
    <citation type="submission" date="2016-11" db="EMBL/GenBank/DDBJ databases">
        <authorList>
            <person name="Jaros S."/>
            <person name="Januszkiewicz K."/>
            <person name="Wedrychowicz H."/>
        </authorList>
    </citation>
    <scope>NUCLEOTIDE SEQUENCE [LARGE SCALE GENOMIC DNA]</scope>
    <source>
        <strain evidence="6 7">DSM 17477</strain>
    </source>
</reference>
<sequence length="88" mass="9584">MEILKPAKAGTLESSDIYITIYPNESEGINIKLESIVMKQFGSQIKRVITKTLEEMGVENADVIAVDKGALDCTIQARVEAAAIRSSK</sequence>
<dbReference type="EMBL" id="FQZL01000009">
    <property type="protein sequence ID" value="SHI98752.1"/>
    <property type="molecule type" value="Genomic_DNA"/>
</dbReference>
<comment type="function">
    <text evidence="4">Covalent carrier of the coenzyme of citrate lyase.</text>
</comment>
<comment type="similarity">
    <text evidence="4">Belongs to the CitD family.</text>
</comment>
<evidence type="ECO:0000313" key="7">
    <source>
        <dbReference type="Proteomes" id="UP000184052"/>
    </source>
</evidence>
<dbReference type="RefSeq" id="WP_073048940.1">
    <property type="nucleotide sequence ID" value="NZ_FQZL01000009.1"/>
</dbReference>
<dbReference type="Proteomes" id="UP000184052">
    <property type="component" value="Unassembled WGS sequence"/>
</dbReference>
<feature type="modified residue" description="O-(phosphoribosyl dephospho-coenzyme A)serine" evidence="4 5">
    <location>
        <position position="14"/>
    </location>
</feature>
<name>A0A1M6FM70_9FIRM</name>
<dbReference type="STRING" id="1121476.SAMN02745751_01467"/>
<dbReference type="AlphaFoldDB" id="A0A1M6FM70"/>
<evidence type="ECO:0000313" key="6">
    <source>
        <dbReference type="EMBL" id="SHI98752.1"/>
    </source>
</evidence>
<evidence type="ECO:0000256" key="5">
    <source>
        <dbReference type="PIRSR" id="PIRSR002736-50"/>
    </source>
</evidence>
<comment type="subunit">
    <text evidence="4">Oligomer with a subunit composition of (alpha,beta,gamma)6.</text>
</comment>
<dbReference type="HAMAP" id="MF_00805">
    <property type="entry name" value="CitD"/>
    <property type="match status" value="1"/>
</dbReference>
<dbReference type="InterPro" id="IPR006495">
    <property type="entry name" value="CitD"/>
</dbReference>
<accession>A0A1M6FM70</accession>
<dbReference type="Pfam" id="PF06857">
    <property type="entry name" value="ACP"/>
    <property type="match status" value="1"/>
</dbReference>
<keyword evidence="3 4" id="KW-0597">Phosphoprotein</keyword>
<evidence type="ECO:0000256" key="1">
    <source>
        <dbReference type="ARBA" id="ARBA00004496"/>
    </source>
</evidence>
<organism evidence="6 7">
    <name type="scientific">Dethiosulfatibacter aminovorans DSM 17477</name>
    <dbReference type="NCBI Taxonomy" id="1121476"/>
    <lineage>
        <taxon>Bacteria</taxon>
        <taxon>Bacillati</taxon>
        <taxon>Bacillota</taxon>
        <taxon>Tissierellia</taxon>
        <taxon>Dethiosulfatibacter</taxon>
    </lineage>
</organism>
<dbReference type="NCBIfam" id="NF009726">
    <property type="entry name" value="PRK13253.1"/>
    <property type="match status" value="1"/>
</dbReference>
<dbReference type="GO" id="GO:0005737">
    <property type="term" value="C:cytoplasm"/>
    <property type="evidence" value="ECO:0007669"/>
    <property type="project" value="UniProtKB-SubCell"/>
</dbReference>
<dbReference type="InterPro" id="IPR023439">
    <property type="entry name" value="Mal_deCO2ase/Cit_lyase_ACP"/>
</dbReference>
<keyword evidence="2 4" id="KW-0963">Cytoplasm</keyword>
<comment type="subcellular location">
    <subcellularLocation>
        <location evidence="1 4">Cytoplasm</location>
    </subcellularLocation>
</comment>
<gene>
    <name evidence="4" type="primary">citD</name>
    <name evidence="6" type="ORF">SAMN02745751_01467</name>
</gene>
<dbReference type="OrthoDB" id="1120942at2"/>
<dbReference type="NCBIfam" id="TIGR01608">
    <property type="entry name" value="citD"/>
    <property type="match status" value="1"/>
</dbReference>
<keyword evidence="6" id="KW-0456">Lyase</keyword>